<evidence type="ECO:0000256" key="1">
    <source>
        <dbReference type="SAM" id="Phobius"/>
    </source>
</evidence>
<dbReference type="RefSeq" id="WP_243357889.1">
    <property type="nucleotide sequence ID" value="NZ_JALGBH010000001.1"/>
</dbReference>
<accession>A0ABS9ZS26</accession>
<feature type="transmembrane region" description="Helical" evidence="1">
    <location>
        <begin position="20"/>
        <end position="40"/>
    </location>
</feature>
<evidence type="ECO:0000313" key="2">
    <source>
        <dbReference type="EMBL" id="MCJ0741370.1"/>
    </source>
</evidence>
<gene>
    <name evidence="2" type="ORF">MMF97_01525</name>
</gene>
<protein>
    <recommendedName>
        <fullName evidence="4">DUF3592 domain-containing protein</fullName>
    </recommendedName>
</protein>
<reference evidence="2" key="1">
    <citation type="submission" date="2022-03" db="EMBL/GenBank/DDBJ databases">
        <authorList>
            <person name="Woo C.Y."/>
        </authorList>
    </citation>
    <scope>NUCLEOTIDE SEQUENCE</scope>
    <source>
        <strain evidence="2">CYS-01</strain>
    </source>
</reference>
<keyword evidence="1" id="KW-1133">Transmembrane helix</keyword>
<dbReference type="EMBL" id="JALGBH010000001">
    <property type="protein sequence ID" value="MCJ0741370.1"/>
    <property type="molecule type" value="Genomic_DNA"/>
</dbReference>
<keyword evidence="3" id="KW-1185">Reference proteome</keyword>
<evidence type="ECO:0008006" key="4">
    <source>
        <dbReference type="Google" id="ProtNLM"/>
    </source>
</evidence>
<comment type="caution">
    <text evidence="2">The sequence shown here is derived from an EMBL/GenBank/DDBJ whole genome shotgun (WGS) entry which is preliminary data.</text>
</comment>
<sequence>MFKQIKERIEFYDWPSIWKTVGLLLFLSFALLFFFNFAYLKMLWLGRDMPYQTTGVLIARKSVYGMNQSLTGTSTKINSIKFYYKFDLNGRETLDSCNVEYSLQSAQQLNRLKDKPLPLPVEIKYQIKPFFKSMVWVR</sequence>
<name>A0ABS9ZS26_9SPHI</name>
<proteinExistence type="predicted"/>
<evidence type="ECO:0000313" key="3">
    <source>
        <dbReference type="Proteomes" id="UP001165460"/>
    </source>
</evidence>
<organism evidence="2 3">
    <name type="scientific">Pedobacter montanisoli</name>
    <dbReference type="NCBI Taxonomy" id="2923277"/>
    <lineage>
        <taxon>Bacteria</taxon>
        <taxon>Pseudomonadati</taxon>
        <taxon>Bacteroidota</taxon>
        <taxon>Sphingobacteriia</taxon>
        <taxon>Sphingobacteriales</taxon>
        <taxon>Sphingobacteriaceae</taxon>
        <taxon>Pedobacter</taxon>
    </lineage>
</organism>
<dbReference type="Proteomes" id="UP001165460">
    <property type="component" value="Unassembled WGS sequence"/>
</dbReference>
<keyword evidence="1" id="KW-0472">Membrane</keyword>
<keyword evidence="1" id="KW-0812">Transmembrane</keyword>